<dbReference type="AlphaFoldDB" id="A0A1I5XDR8"/>
<sequence>MKRFGTSWSSKSWGFYAVIAFNRPSVPMIFITRFKL</sequence>
<keyword evidence="1" id="KW-1133">Transmembrane helix</keyword>
<proteinExistence type="predicted"/>
<feature type="transmembrane region" description="Helical" evidence="1">
    <location>
        <begin position="12"/>
        <end position="31"/>
    </location>
</feature>
<protein>
    <submittedName>
        <fullName evidence="2">Uncharacterized protein</fullName>
    </submittedName>
</protein>
<keyword evidence="1" id="KW-0472">Membrane</keyword>
<keyword evidence="1" id="KW-0812">Transmembrane</keyword>
<evidence type="ECO:0000313" key="2">
    <source>
        <dbReference type="EMBL" id="SFQ30125.1"/>
    </source>
</evidence>
<dbReference type="Proteomes" id="UP000182025">
    <property type="component" value="Unassembled WGS sequence"/>
</dbReference>
<organism evidence="2 3">
    <name type="scientific">Ectopseudomonas toyotomiensis</name>
    <dbReference type="NCBI Taxonomy" id="554344"/>
    <lineage>
        <taxon>Bacteria</taxon>
        <taxon>Pseudomonadati</taxon>
        <taxon>Pseudomonadota</taxon>
        <taxon>Gammaproteobacteria</taxon>
        <taxon>Pseudomonadales</taxon>
        <taxon>Pseudomonadaceae</taxon>
        <taxon>Ectopseudomonas</taxon>
    </lineage>
</organism>
<gene>
    <name evidence="2" type="ORF">SAMN05216177_110177</name>
</gene>
<dbReference type="EMBL" id="FOXK01000010">
    <property type="protein sequence ID" value="SFQ30125.1"/>
    <property type="molecule type" value="Genomic_DNA"/>
</dbReference>
<accession>A0A1I5XDR8</accession>
<reference evidence="3" key="1">
    <citation type="submission" date="2016-10" db="EMBL/GenBank/DDBJ databases">
        <authorList>
            <person name="Varghese N."/>
            <person name="Submissions S."/>
        </authorList>
    </citation>
    <scope>NUCLEOTIDE SEQUENCE [LARGE SCALE GENOMIC DNA]</scope>
    <source>
        <strain evidence="3">JCM 15604</strain>
    </source>
</reference>
<evidence type="ECO:0000313" key="3">
    <source>
        <dbReference type="Proteomes" id="UP000182025"/>
    </source>
</evidence>
<name>A0A1I5XDR8_9GAMM</name>
<evidence type="ECO:0000256" key="1">
    <source>
        <dbReference type="SAM" id="Phobius"/>
    </source>
</evidence>
<keyword evidence="3" id="KW-1185">Reference proteome</keyword>